<protein>
    <submittedName>
        <fullName evidence="2">Uncharacterized protein</fullName>
    </submittedName>
</protein>
<dbReference type="OrthoDB" id="9802448at2"/>
<gene>
    <name evidence="2" type="ORF">CBF36_10110</name>
</gene>
<proteinExistence type="predicted"/>
<reference evidence="2 3" key="1">
    <citation type="submission" date="2017-05" db="EMBL/GenBank/DDBJ databases">
        <title>Vagococcus spp. assemblies.</title>
        <authorList>
            <person name="Gulvik C.A."/>
        </authorList>
    </citation>
    <scope>NUCLEOTIDE SEQUENCE [LARGE SCALE GENOMIC DNA]</scope>
    <source>
        <strain evidence="2 3">SS1994</strain>
    </source>
</reference>
<organism evidence="2 3">
    <name type="scientific">Vagococcus bubulae</name>
    <dbReference type="NCBI Taxonomy" id="1977868"/>
    <lineage>
        <taxon>Bacteria</taxon>
        <taxon>Bacillati</taxon>
        <taxon>Bacillota</taxon>
        <taxon>Bacilli</taxon>
        <taxon>Lactobacillales</taxon>
        <taxon>Enterococcaceae</taxon>
        <taxon>Vagococcus</taxon>
    </lineage>
</organism>
<evidence type="ECO:0000313" key="3">
    <source>
        <dbReference type="Proteomes" id="UP000288490"/>
    </source>
</evidence>
<dbReference type="RefSeq" id="WP_125958312.1">
    <property type="nucleotide sequence ID" value="NZ_JAQEJV010000019.1"/>
</dbReference>
<keyword evidence="1" id="KW-0812">Transmembrane</keyword>
<evidence type="ECO:0000313" key="2">
    <source>
        <dbReference type="EMBL" id="RST91417.1"/>
    </source>
</evidence>
<feature type="transmembrane region" description="Helical" evidence="1">
    <location>
        <begin position="170"/>
        <end position="203"/>
    </location>
</feature>
<comment type="caution">
    <text evidence="2">The sequence shown here is derived from an EMBL/GenBank/DDBJ whole genome shotgun (WGS) entry which is preliminary data.</text>
</comment>
<evidence type="ECO:0000256" key="1">
    <source>
        <dbReference type="SAM" id="Phobius"/>
    </source>
</evidence>
<name>A0A429ZCI7_9ENTE</name>
<dbReference type="EMBL" id="NGJT01000023">
    <property type="protein sequence ID" value="RST91417.1"/>
    <property type="molecule type" value="Genomic_DNA"/>
</dbReference>
<feature type="transmembrane region" description="Helical" evidence="1">
    <location>
        <begin position="6"/>
        <end position="23"/>
    </location>
</feature>
<keyword evidence="3" id="KW-1185">Reference proteome</keyword>
<keyword evidence="1" id="KW-0472">Membrane</keyword>
<sequence>MNEVIFIIVIVVIVIFSIVFMTIKERHKSQQMIQRRWNQDPSSYYEPNERNLIESSHYLFTLLEKEGNINHATWQDLDLFDVYKKINLTYSKFGEDILYTSLKAIDINPSSSPLINEEWQLYLTNHMDERAKIQYRLNQLGKKIKTNSLYRYFLEDTSIKMVLSSSFIKLFASLPILSCILMIFSPVIGIGLFIASIFLMLFFI</sequence>
<keyword evidence="1" id="KW-1133">Transmembrane helix</keyword>
<dbReference type="AlphaFoldDB" id="A0A429ZCI7"/>
<dbReference type="Proteomes" id="UP000288490">
    <property type="component" value="Unassembled WGS sequence"/>
</dbReference>
<accession>A0A429ZCI7</accession>